<dbReference type="Proteomes" id="UP000598775">
    <property type="component" value="Unassembled WGS sequence"/>
</dbReference>
<protein>
    <submittedName>
        <fullName evidence="3">Sulfolactate dehydrogenase</fullName>
    </submittedName>
</protein>
<name>A0A917B289_9MICO</name>
<evidence type="ECO:0000313" key="3">
    <source>
        <dbReference type="EMBL" id="GGF18516.1"/>
    </source>
</evidence>
<accession>A0A917B289</accession>
<dbReference type="Gene3D" id="1.10.1530.10">
    <property type="match status" value="1"/>
</dbReference>
<dbReference type="InterPro" id="IPR036111">
    <property type="entry name" value="Mal/L-sulfo/L-lacto_DH-like_sf"/>
</dbReference>
<sequence>MLKSIKTEDLNREISTLLVQNGVDAGDAEVVAHHLLDAEANGYRSHGISRLRGILGLGEALSRWSVPKISAVAPSVLKYNANGQLGIAALHQAALAVAESVDGSGIVLAGVTGYIGTTGELGSYTRLLASKGFVGLALCGSEYAVAPYGGARAILGTNPIAVAFPTQKFDFSADVATAAWSYGKIKNAELQGSSVPEGVVQGAAGEISSDPADADNGSQLPMAGHKGYALGLAIELLCGPLLGAKAGRDAVSGGDGAIIIGIRADVFRDRDEVYGDAESLFDEITNSPRVSESIPIRIPGGLRLKELPGDITVDDKILIDLGLDIG</sequence>
<dbReference type="InterPro" id="IPR043144">
    <property type="entry name" value="Mal/L-sulf/L-lact_DH-like_ah"/>
</dbReference>
<reference evidence="3 4" key="1">
    <citation type="journal article" date="2014" name="Int. J. Syst. Evol. Microbiol.">
        <title>Complete genome sequence of Corynebacterium casei LMG S-19264T (=DSM 44701T), isolated from a smear-ripened cheese.</title>
        <authorList>
            <consortium name="US DOE Joint Genome Institute (JGI-PGF)"/>
            <person name="Walter F."/>
            <person name="Albersmeier A."/>
            <person name="Kalinowski J."/>
            <person name="Ruckert C."/>
        </authorList>
    </citation>
    <scope>NUCLEOTIDE SEQUENCE [LARGE SCALE GENOMIC DNA]</scope>
    <source>
        <strain evidence="3 4">CGMCC 1.12976</strain>
    </source>
</reference>
<dbReference type="InterPro" id="IPR003767">
    <property type="entry name" value="Malate/L-lactate_DH-like"/>
</dbReference>
<dbReference type="InterPro" id="IPR043143">
    <property type="entry name" value="Mal/L-sulf/L-lact_DH-like_NADP"/>
</dbReference>
<keyword evidence="2" id="KW-0560">Oxidoreductase</keyword>
<evidence type="ECO:0000313" key="4">
    <source>
        <dbReference type="Proteomes" id="UP000598775"/>
    </source>
</evidence>
<keyword evidence="4" id="KW-1185">Reference proteome</keyword>
<evidence type="ECO:0000256" key="1">
    <source>
        <dbReference type="ARBA" id="ARBA00006056"/>
    </source>
</evidence>
<dbReference type="Pfam" id="PF02615">
    <property type="entry name" value="Ldh_2"/>
    <property type="match status" value="1"/>
</dbReference>
<dbReference type="SUPFAM" id="SSF89733">
    <property type="entry name" value="L-sulfolactate dehydrogenase-like"/>
    <property type="match status" value="1"/>
</dbReference>
<dbReference type="GO" id="GO:0016491">
    <property type="term" value="F:oxidoreductase activity"/>
    <property type="evidence" value="ECO:0007669"/>
    <property type="project" value="UniProtKB-KW"/>
</dbReference>
<dbReference type="Gene3D" id="3.30.1370.60">
    <property type="entry name" value="Hypothetical oxidoreductase yiak, domain 2"/>
    <property type="match status" value="1"/>
</dbReference>
<proteinExistence type="inferred from homology"/>
<gene>
    <name evidence="3" type="ORF">GCM10011399_10210</name>
</gene>
<dbReference type="RefSeq" id="WP_188674815.1">
    <property type="nucleotide sequence ID" value="NZ_BMGP01000002.1"/>
</dbReference>
<comment type="similarity">
    <text evidence="1">Belongs to the LDH2/MDH2 oxidoreductase family.</text>
</comment>
<dbReference type="PANTHER" id="PTHR11091">
    <property type="entry name" value="OXIDOREDUCTASE-RELATED"/>
    <property type="match status" value="1"/>
</dbReference>
<dbReference type="EMBL" id="BMGP01000002">
    <property type="protein sequence ID" value="GGF18516.1"/>
    <property type="molecule type" value="Genomic_DNA"/>
</dbReference>
<dbReference type="PANTHER" id="PTHR11091:SF0">
    <property type="entry name" value="MALATE DEHYDROGENASE"/>
    <property type="match status" value="1"/>
</dbReference>
<organism evidence="3 4">
    <name type="scientific">Subtercola lobariae</name>
    <dbReference type="NCBI Taxonomy" id="1588641"/>
    <lineage>
        <taxon>Bacteria</taxon>
        <taxon>Bacillati</taxon>
        <taxon>Actinomycetota</taxon>
        <taxon>Actinomycetes</taxon>
        <taxon>Micrococcales</taxon>
        <taxon>Microbacteriaceae</taxon>
        <taxon>Subtercola</taxon>
    </lineage>
</organism>
<dbReference type="AlphaFoldDB" id="A0A917B289"/>
<evidence type="ECO:0000256" key="2">
    <source>
        <dbReference type="ARBA" id="ARBA00023002"/>
    </source>
</evidence>
<comment type="caution">
    <text evidence="3">The sequence shown here is derived from an EMBL/GenBank/DDBJ whole genome shotgun (WGS) entry which is preliminary data.</text>
</comment>